<proteinExistence type="predicted"/>
<dbReference type="Gene3D" id="3.20.20.140">
    <property type="entry name" value="Metal-dependent hydrolases"/>
    <property type="match status" value="1"/>
</dbReference>
<dbReference type="RefSeq" id="WP_344176193.1">
    <property type="nucleotide sequence ID" value="NZ_BAAANC010000002.1"/>
</dbReference>
<dbReference type="PANTHER" id="PTHR21240:SF29">
    <property type="entry name" value="AMIDOHYDROLASE-RELATED DOMAIN-CONTAINING PROTEIN"/>
    <property type="match status" value="1"/>
</dbReference>
<dbReference type="InterPro" id="IPR032466">
    <property type="entry name" value="Metal_Hydrolase"/>
</dbReference>
<dbReference type="InterPro" id="IPR006680">
    <property type="entry name" value="Amidohydro-rel"/>
</dbReference>
<gene>
    <name evidence="7" type="ORF">GCM10009741_40630</name>
</gene>
<keyword evidence="3" id="KW-0456">Lyase</keyword>
<keyword evidence="8" id="KW-1185">Reference proteome</keyword>
<evidence type="ECO:0000313" key="7">
    <source>
        <dbReference type="EMBL" id="GAA1534128.1"/>
    </source>
</evidence>
<evidence type="ECO:0000256" key="5">
    <source>
        <dbReference type="ARBA" id="ARBA00038889"/>
    </source>
</evidence>
<sequence length="312" mass="33879">MSGLIDVHAHFLLKEYVAAAERAGHLRPDGMPGWPVWSAAKHLELMDRTGIAKALLSVSSPGVHFGDDFRAQVLARRMNEAAAEVAKDHPGRFGFFASLPLPDVAGSLVELEHAYDVLGADGVVLNSNAGGQYPGDPSWEQLWRALDERAAVVFLHPTSPPQWRQVSLDRPRPMIEFLFDSARAVTDLLLTGIFTRYPRIRFVVTHAGGVIPLLGDRLDLFQDTFAPTSDLPSVTDQLKDLWYDVAGTPVPNQLPALQAVAGADHLLYGSDHCFTPDEAVAGQIAALDQAAVAEGWRPRTTANAVRLLSRAA</sequence>
<reference evidence="7 8" key="1">
    <citation type="journal article" date="2019" name="Int. J. Syst. Evol. Microbiol.">
        <title>The Global Catalogue of Microorganisms (GCM) 10K type strain sequencing project: providing services to taxonomists for standard genome sequencing and annotation.</title>
        <authorList>
            <consortium name="The Broad Institute Genomics Platform"/>
            <consortium name="The Broad Institute Genome Sequencing Center for Infectious Disease"/>
            <person name="Wu L."/>
            <person name="Ma J."/>
        </authorList>
    </citation>
    <scope>NUCLEOTIDE SEQUENCE [LARGE SCALE GENOMIC DNA]</scope>
    <source>
        <strain evidence="7 8">JCM 14303</strain>
    </source>
</reference>
<dbReference type="Proteomes" id="UP001500363">
    <property type="component" value="Unassembled WGS sequence"/>
</dbReference>
<dbReference type="SUPFAM" id="SSF51556">
    <property type="entry name" value="Metallo-dependent hydrolases"/>
    <property type="match status" value="1"/>
</dbReference>
<evidence type="ECO:0000256" key="3">
    <source>
        <dbReference type="ARBA" id="ARBA00023239"/>
    </source>
</evidence>
<keyword evidence="2" id="KW-0862">Zinc</keyword>
<dbReference type="EMBL" id="BAAANC010000002">
    <property type="protein sequence ID" value="GAA1534128.1"/>
    <property type="molecule type" value="Genomic_DNA"/>
</dbReference>
<evidence type="ECO:0000256" key="2">
    <source>
        <dbReference type="ARBA" id="ARBA00022833"/>
    </source>
</evidence>
<name>A0ABN2B7K2_9ACTN</name>
<dbReference type="PANTHER" id="PTHR21240">
    <property type="entry name" value="2-AMINO-3-CARBOXYLMUCONATE-6-SEMIALDEHYDE DECARBOXYLASE"/>
    <property type="match status" value="1"/>
</dbReference>
<dbReference type="EC" id="4.1.1.52" evidence="5"/>
<comment type="catalytic activity">
    <reaction evidence="4">
        <text>6-methylsalicylate + H(+) = 3-methylphenol + CO2</text>
        <dbReference type="Rhea" id="RHEA:23112"/>
        <dbReference type="ChEBI" id="CHEBI:15378"/>
        <dbReference type="ChEBI" id="CHEBI:16526"/>
        <dbReference type="ChEBI" id="CHEBI:17231"/>
        <dbReference type="ChEBI" id="CHEBI:36658"/>
        <dbReference type="EC" id="4.1.1.52"/>
    </reaction>
    <physiologicalReaction direction="left-to-right" evidence="4">
        <dbReference type="Rhea" id="RHEA:23113"/>
    </physiologicalReaction>
</comment>
<evidence type="ECO:0000259" key="6">
    <source>
        <dbReference type="Pfam" id="PF04909"/>
    </source>
</evidence>
<protein>
    <recommendedName>
        <fullName evidence="5">6-methylsalicylate decarboxylase</fullName>
        <ecNumber evidence="5">4.1.1.52</ecNumber>
    </recommendedName>
</protein>
<keyword evidence="1" id="KW-0479">Metal-binding</keyword>
<organism evidence="7 8">
    <name type="scientific">Kribbella lupini</name>
    <dbReference type="NCBI Taxonomy" id="291602"/>
    <lineage>
        <taxon>Bacteria</taxon>
        <taxon>Bacillati</taxon>
        <taxon>Actinomycetota</taxon>
        <taxon>Actinomycetes</taxon>
        <taxon>Propionibacteriales</taxon>
        <taxon>Kribbellaceae</taxon>
        <taxon>Kribbella</taxon>
    </lineage>
</organism>
<evidence type="ECO:0000256" key="4">
    <source>
        <dbReference type="ARBA" id="ARBA00036832"/>
    </source>
</evidence>
<evidence type="ECO:0000256" key="1">
    <source>
        <dbReference type="ARBA" id="ARBA00022723"/>
    </source>
</evidence>
<evidence type="ECO:0000313" key="8">
    <source>
        <dbReference type="Proteomes" id="UP001500363"/>
    </source>
</evidence>
<comment type="caution">
    <text evidence="7">The sequence shown here is derived from an EMBL/GenBank/DDBJ whole genome shotgun (WGS) entry which is preliminary data.</text>
</comment>
<feature type="domain" description="Amidohydrolase-related" evidence="6">
    <location>
        <begin position="5"/>
        <end position="298"/>
    </location>
</feature>
<dbReference type="Pfam" id="PF04909">
    <property type="entry name" value="Amidohydro_2"/>
    <property type="match status" value="1"/>
</dbReference>
<dbReference type="InterPro" id="IPR032465">
    <property type="entry name" value="ACMSD"/>
</dbReference>
<accession>A0ABN2B7K2</accession>